<gene>
    <name evidence="1" type="ORF">PoB_000268700</name>
</gene>
<protein>
    <submittedName>
        <fullName evidence="1">Uncharacterized protein</fullName>
    </submittedName>
</protein>
<comment type="caution">
    <text evidence="1">The sequence shown here is derived from an EMBL/GenBank/DDBJ whole genome shotgun (WGS) entry which is preliminary data.</text>
</comment>
<name>A0AAV3Y170_9GAST</name>
<evidence type="ECO:0000313" key="1">
    <source>
        <dbReference type="EMBL" id="GFN76181.1"/>
    </source>
</evidence>
<dbReference type="Proteomes" id="UP000735302">
    <property type="component" value="Unassembled WGS sequence"/>
</dbReference>
<evidence type="ECO:0000313" key="2">
    <source>
        <dbReference type="Proteomes" id="UP000735302"/>
    </source>
</evidence>
<proteinExistence type="predicted"/>
<keyword evidence="2" id="KW-1185">Reference proteome</keyword>
<dbReference type="EMBL" id="BLXT01000368">
    <property type="protein sequence ID" value="GFN76181.1"/>
    <property type="molecule type" value="Genomic_DNA"/>
</dbReference>
<dbReference type="AlphaFoldDB" id="A0AAV3Y170"/>
<accession>A0AAV3Y170</accession>
<organism evidence="1 2">
    <name type="scientific">Plakobranchus ocellatus</name>
    <dbReference type="NCBI Taxonomy" id="259542"/>
    <lineage>
        <taxon>Eukaryota</taxon>
        <taxon>Metazoa</taxon>
        <taxon>Spiralia</taxon>
        <taxon>Lophotrochozoa</taxon>
        <taxon>Mollusca</taxon>
        <taxon>Gastropoda</taxon>
        <taxon>Heterobranchia</taxon>
        <taxon>Euthyneura</taxon>
        <taxon>Panpulmonata</taxon>
        <taxon>Sacoglossa</taxon>
        <taxon>Placobranchoidea</taxon>
        <taxon>Plakobranchidae</taxon>
        <taxon>Plakobranchus</taxon>
    </lineage>
</organism>
<reference evidence="1 2" key="1">
    <citation type="journal article" date="2021" name="Elife">
        <title>Chloroplast acquisition without the gene transfer in kleptoplastic sea slugs, Plakobranchus ocellatus.</title>
        <authorList>
            <person name="Maeda T."/>
            <person name="Takahashi S."/>
            <person name="Yoshida T."/>
            <person name="Shimamura S."/>
            <person name="Takaki Y."/>
            <person name="Nagai Y."/>
            <person name="Toyoda A."/>
            <person name="Suzuki Y."/>
            <person name="Arimoto A."/>
            <person name="Ishii H."/>
            <person name="Satoh N."/>
            <person name="Nishiyama T."/>
            <person name="Hasebe M."/>
            <person name="Maruyama T."/>
            <person name="Minagawa J."/>
            <person name="Obokata J."/>
            <person name="Shigenobu S."/>
        </authorList>
    </citation>
    <scope>NUCLEOTIDE SEQUENCE [LARGE SCALE GENOMIC DNA]</scope>
</reference>
<sequence length="88" mass="9861">MDGQEFRTGHLMYLPRWLLESAVHAACIPHGMPGPVNAQVRCMGQDEDDGGFPAAALYPGGNPYINQIFRGRDNGNEIHQMIRFSRFD</sequence>